<protein>
    <submittedName>
        <fullName evidence="1">Uncharacterized protein</fullName>
    </submittedName>
</protein>
<reference evidence="1" key="1">
    <citation type="journal article" date="2021" name="Sci. Rep.">
        <title>An efficient direct screening system for microorganisms that activate plant immune responses based on plant-microbe interactions using cultured plant cells.</title>
        <authorList>
            <person name="Kurokawa M."/>
            <person name="Nakano M."/>
            <person name="Kitahata N."/>
            <person name="Kuchitsu K."/>
            <person name="Furuya T."/>
        </authorList>
    </citation>
    <scope>NUCLEOTIDE SEQUENCE</scope>
    <source>
        <strain evidence="1">RS3R-1</strain>
    </source>
</reference>
<reference evidence="1" key="2">
    <citation type="submission" date="2022-11" db="EMBL/GenBank/DDBJ databases">
        <title>Draft genome sequencing of Pseudomonas atacamensis RS3R1.</title>
        <authorList>
            <person name="Furuya T."/>
            <person name="Kaneko H."/>
        </authorList>
    </citation>
    <scope>NUCLEOTIDE SEQUENCE</scope>
    <source>
        <strain evidence="1">RS3R-1</strain>
    </source>
</reference>
<name>A0ABQ5PKY6_9PSED</name>
<organism evidence="1 2">
    <name type="scientific">Pseudomonas atacamensis</name>
    <dbReference type="NCBI Taxonomy" id="2565368"/>
    <lineage>
        <taxon>Bacteria</taxon>
        <taxon>Pseudomonadati</taxon>
        <taxon>Pseudomonadota</taxon>
        <taxon>Gammaproteobacteria</taxon>
        <taxon>Pseudomonadales</taxon>
        <taxon>Pseudomonadaceae</taxon>
        <taxon>Pseudomonas</taxon>
    </lineage>
</organism>
<gene>
    <name evidence="1" type="ORF">RS3R1_33130</name>
</gene>
<reference evidence="1" key="3">
    <citation type="journal article" date="2023" name="J. Biotechnol.">
        <title>Draft Genome Sequences of Endophytic Pseudomonas Strains, Isolated from the Interior of Brassicaceae Plants.</title>
        <authorList>
            <person name="Kaneko H."/>
            <person name="Furuya T."/>
        </authorList>
    </citation>
    <scope>NUCLEOTIDE SEQUENCE</scope>
    <source>
        <strain evidence="1">RS3R-1</strain>
    </source>
</reference>
<evidence type="ECO:0000313" key="2">
    <source>
        <dbReference type="Proteomes" id="UP001145022"/>
    </source>
</evidence>
<accession>A0ABQ5PKY6</accession>
<dbReference type="EMBL" id="BSCQ01000042">
    <property type="protein sequence ID" value="GLH44225.1"/>
    <property type="molecule type" value="Genomic_DNA"/>
</dbReference>
<evidence type="ECO:0000313" key="1">
    <source>
        <dbReference type="EMBL" id="GLH44225.1"/>
    </source>
</evidence>
<dbReference type="Proteomes" id="UP001145022">
    <property type="component" value="Unassembled WGS sequence"/>
</dbReference>
<comment type="caution">
    <text evidence="1">The sequence shown here is derived from an EMBL/GenBank/DDBJ whole genome shotgun (WGS) entry which is preliminary data.</text>
</comment>
<keyword evidence="2" id="KW-1185">Reference proteome</keyword>
<proteinExistence type="predicted"/>
<sequence>MRPMPVVQANNKKEAQCTPRLISTSPRGTVFSSSPSMACKGLTHILQPLETVEADTCNPGNRHADQAGLAAGG</sequence>